<dbReference type="PROSITE" id="PS50850">
    <property type="entry name" value="MFS"/>
    <property type="match status" value="1"/>
</dbReference>
<keyword evidence="3" id="KW-1003">Cell membrane</keyword>
<keyword evidence="6 7" id="KW-0472">Membrane</keyword>
<evidence type="ECO:0000259" key="8">
    <source>
        <dbReference type="PROSITE" id="PS50850"/>
    </source>
</evidence>
<feature type="transmembrane region" description="Helical" evidence="7">
    <location>
        <begin position="268"/>
        <end position="290"/>
    </location>
</feature>
<keyword evidence="5 7" id="KW-1133">Transmembrane helix</keyword>
<dbReference type="Proteomes" id="UP001299068">
    <property type="component" value="Unassembled WGS sequence"/>
</dbReference>
<feature type="transmembrane region" description="Helical" evidence="7">
    <location>
        <begin position="302"/>
        <end position="320"/>
    </location>
</feature>
<dbReference type="Pfam" id="PF07690">
    <property type="entry name" value="MFS_1"/>
    <property type="match status" value="1"/>
</dbReference>
<dbReference type="RefSeq" id="WP_221860983.1">
    <property type="nucleotide sequence ID" value="NZ_JAIKTU010000006.1"/>
</dbReference>
<evidence type="ECO:0000256" key="6">
    <source>
        <dbReference type="ARBA" id="ARBA00023136"/>
    </source>
</evidence>
<dbReference type="InterPro" id="IPR020846">
    <property type="entry name" value="MFS_dom"/>
</dbReference>
<comment type="caution">
    <text evidence="9">The sequence shown here is derived from an EMBL/GenBank/DDBJ whole genome shotgun (WGS) entry which is preliminary data.</text>
</comment>
<name>A0ABS7KYK9_CLOSR</name>
<dbReference type="PANTHER" id="PTHR42718:SF46">
    <property type="entry name" value="BLR6921 PROTEIN"/>
    <property type="match status" value="1"/>
</dbReference>
<evidence type="ECO:0000313" key="9">
    <source>
        <dbReference type="EMBL" id="MBY0755612.1"/>
    </source>
</evidence>
<dbReference type="InterPro" id="IPR004638">
    <property type="entry name" value="EmrB-like"/>
</dbReference>
<reference evidence="9 10" key="1">
    <citation type="journal article" date="2021" name="Cell Host Microbe">
        <title>in vivo commensal control of Clostridioides difficile virulence.</title>
        <authorList>
            <person name="Girinathan B.P."/>
            <person name="Dibenedetto N."/>
            <person name="Worley J.N."/>
            <person name="Peltier J."/>
            <person name="Arrieta-Ortiz M.L."/>
            <person name="Rupa Christinal Immanuel S."/>
            <person name="Lavin R."/>
            <person name="Delaney M.L."/>
            <person name="Cummins C."/>
            <person name="Hoffmann M."/>
            <person name="Luo Y."/>
            <person name="Gonzalez-Escalona N."/>
            <person name="Allard M."/>
            <person name="Onderdonk A.B."/>
            <person name="Gerber G.K."/>
            <person name="Sonenshein A.L."/>
            <person name="Baliga N."/>
            <person name="Dupuy B."/>
            <person name="Bry L."/>
        </authorList>
    </citation>
    <scope>NUCLEOTIDE SEQUENCE [LARGE SCALE GENOMIC DNA]</scope>
    <source>
        <strain evidence="9 10">DSM 599</strain>
    </source>
</reference>
<feature type="domain" description="Major facilitator superfamily (MFS) profile" evidence="8">
    <location>
        <begin position="13"/>
        <end position="469"/>
    </location>
</feature>
<evidence type="ECO:0000256" key="1">
    <source>
        <dbReference type="ARBA" id="ARBA00004651"/>
    </source>
</evidence>
<gene>
    <name evidence="9" type="ORF">K5V21_09080</name>
</gene>
<keyword evidence="2" id="KW-0813">Transport</keyword>
<feature type="transmembrane region" description="Helical" evidence="7">
    <location>
        <begin position="228"/>
        <end position="247"/>
    </location>
</feature>
<dbReference type="SUPFAM" id="SSF103473">
    <property type="entry name" value="MFS general substrate transporter"/>
    <property type="match status" value="2"/>
</dbReference>
<feature type="transmembrane region" description="Helical" evidence="7">
    <location>
        <begin position="165"/>
        <end position="183"/>
    </location>
</feature>
<evidence type="ECO:0000256" key="7">
    <source>
        <dbReference type="SAM" id="Phobius"/>
    </source>
</evidence>
<feature type="transmembrane region" description="Helical" evidence="7">
    <location>
        <begin position="203"/>
        <end position="222"/>
    </location>
</feature>
<feature type="transmembrane region" description="Helical" evidence="7">
    <location>
        <begin position="83"/>
        <end position="105"/>
    </location>
</feature>
<dbReference type="InterPro" id="IPR011701">
    <property type="entry name" value="MFS"/>
</dbReference>
<sequence>MNNKSINKTKWLALGVLVTQPFMACLDSSIVNVALPTISQKLNVQMSGAEWIVSAYLIVISAAILIFGRLGDIKSKSLIFNKGILGFVLGSLLCALSPNIVLLVLARVVQAIGAAMIMSTNQGIITDIFPPSERGKALGISGSFVALGSLLGPALGGFIVTYLSWHFIFLINIPIGLVAYFFARKYLPKENKSSGEGFDGKGALLFSSSTLFIFTCIMLGQHLGYTSIYILGGFIVGIILFIFFLLVEKKAKSPMLYLALFKKRTFSLNLFCAFVSFVAINTINIIQPFYLNDVLGYTAEEISFVMLFYPLILFVVAPLSGSLSDKIGSKKLTLAGLFITTLSMYLLSTAGEHTSKLSLISMLVLLGFGNGLFQSPNTNLIMSSVPKEKLGIAGGTNALIRNLGLAFGVSASTSYLYFKMSEAAGFKVLGSIPGRPEIFVYGMKEVYIIVAIICFISFILSLIDYFTSKDYK</sequence>
<dbReference type="CDD" id="cd17321">
    <property type="entry name" value="MFS_MMR_MDR_like"/>
    <property type="match status" value="1"/>
</dbReference>
<feature type="transmembrane region" description="Helical" evidence="7">
    <location>
        <begin position="51"/>
        <end position="71"/>
    </location>
</feature>
<dbReference type="NCBIfam" id="TIGR00711">
    <property type="entry name" value="efflux_EmrB"/>
    <property type="match status" value="1"/>
</dbReference>
<evidence type="ECO:0000313" key="10">
    <source>
        <dbReference type="Proteomes" id="UP001299068"/>
    </source>
</evidence>
<evidence type="ECO:0000256" key="3">
    <source>
        <dbReference type="ARBA" id="ARBA00022475"/>
    </source>
</evidence>
<dbReference type="InterPro" id="IPR036259">
    <property type="entry name" value="MFS_trans_sf"/>
</dbReference>
<dbReference type="PRINTS" id="PR01036">
    <property type="entry name" value="TCRTETB"/>
</dbReference>
<feature type="transmembrane region" description="Helical" evidence="7">
    <location>
        <begin position="446"/>
        <end position="466"/>
    </location>
</feature>
<dbReference type="PANTHER" id="PTHR42718">
    <property type="entry name" value="MAJOR FACILITATOR SUPERFAMILY MULTIDRUG TRANSPORTER MFSC"/>
    <property type="match status" value="1"/>
</dbReference>
<accession>A0ABS7KYK9</accession>
<evidence type="ECO:0000256" key="2">
    <source>
        <dbReference type="ARBA" id="ARBA00022448"/>
    </source>
</evidence>
<keyword evidence="10" id="KW-1185">Reference proteome</keyword>
<evidence type="ECO:0000256" key="4">
    <source>
        <dbReference type="ARBA" id="ARBA00022692"/>
    </source>
</evidence>
<keyword evidence="4 7" id="KW-0812">Transmembrane</keyword>
<dbReference type="EMBL" id="JAIKTU010000006">
    <property type="protein sequence ID" value="MBY0755612.1"/>
    <property type="molecule type" value="Genomic_DNA"/>
</dbReference>
<comment type="subcellular location">
    <subcellularLocation>
        <location evidence="1">Cell membrane</location>
        <topology evidence="1">Multi-pass membrane protein</topology>
    </subcellularLocation>
</comment>
<feature type="transmembrane region" description="Helical" evidence="7">
    <location>
        <begin position="12"/>
        <end position="31"/>
    </location>
</feature>
<protein>
    <submittedName>
        <fullName evidence="9">MFS transporter</fullName>
    </submittedName>
</protein>
<organism evidence="9 10">
    <name type="scientific">Clostridium sardiniense</name>
    <name type="common">Clostridium absonum</name>
    <dbReference type="NCBI Taxonomy" id="29369"/>
    <lineage>
        <taxon>Bacteria</taxon>
        <taxon>Bacillati</taxon>
        <taxon>Bacillota</taxon>
        <taxon>Clostridia</taxon>
        <taxon>Eubacteriales</taxon>
        <taxon>Clostridiaceae</taxon>
        <taxon>Clostridium</taxon>
    </lineage>
</organism>
<dbReference type="Gene3D" id="1.20.1250.20">
    <property type="entry name" value="MFS general substrate transporter like domains"/>
    <property type="match status" value="1"/>
</dbReference>
<evidence type="ECO:0000256" key="5">
    <source>
        <dbReference type="ARBA" id="ARBA00022989"/>
    </source>
</evidence>
<dbReference type="Gene3D" id="1.20.1720.10">
    <property type="entry name" value="Multidrug resistance protein D"/>
    <property type="match status" value="1"/>
</dbReference>
<proteinExistence type="predicted"/>